<name>M1BNM9_SOLTU</name>
<dbReference type="SUPFAM" id="SSF51197">
    <property type="entry name" value="Clavaminate synthase-like"/>
    <property type="match status" value="1"/>
</dbReference>
<evidence type="ECO:0000256" key="2">
    <source>
        <dbReference type="ARBA" id="ARBA00023002"/>
    </source>
</evidence>
<dbReference type="OrthoDB" id="288590at2759"/>
<dbReference type="AlphaFoldDB" id="M1BNM9"/>
<reference evidence="5" key="1">
    <citation type="journal article" date="2011" name="Nature">
        <title>Genome sequence and analysis of the tuber crop potato.</title>
        <authorList>
            <consortium name="The Potato Genome Sequencing Consortium"/>
        </authorList>
    </citation>
    <scope>NUCLEOTIDE SEQUENCE [LARGE SCALE GENOMIC DNA]</scope>
    <source>
        <strain evidence="5">cv. DM1-3 516 R44</strain>
    </source>
</reference>
<dbReference type="InterPro" id="IPR050295">
    <property type="entry name" value="Plant_2OG-oxidoreductases"/>
</dbReference>
<dbReference type="EnsemblPlants" id="PGSC0003DMT400049389">
    <property type="protein sequence ID" value="PGSC0003DMT400049389"/>
    <property type="gene ID" value="PGSC0003DMG402019187"/>
</dbReference>
<dbReference type="Gene3D" id="2.60.120.330">
    <property type="entry name" value="B-lactam Antibiotic, Isopenicillin N Synthase, Chain"/>
    <property type="match status" value="1"/>
</dbReference>
<evidence type="ECO:0000256" key="3">
    <source>
        <dbReference type="ARBA" id="ARBA00023004"/>
    </source>
</evidence>
<dbReference type="GO" id="GO:0046872">
    <property type="term" value="F:metal ion binding"/>
    <property type="evidence" value="ECO:0007669"/>
    <property type="project" value="UniProtKB-KW"/>
</dbReference>
<evidence type="ECO:0000256" key="1">
    <source>
        <dbReference type="ARBA" id="ARBA00022723"/>
    </source>
</evidence>
<keyword evidence="1" id="KW-0479">Metal-binding</keyword>
<accession>M1BNM9</accession>
<dbReference type="GO" id="GO:0016491">
    <property type="term" value="F:oxidoreductase activity"/>
    <property type="evidence" value="ECO:0007669"/>
    <property type="project" value="UniProtKB-KW"/>
</dbReference>
<dbReference type="HOGENOM" id="CLU_010119_13_3_1"/>
<dbReference type="PANTHER" id="PTHR47991">
    <property type="entry name" value="OXOGLUTARATE/IRON-DEPENDENT DIOXYGENASE"/>
    <property type="match status" value="1"/>
</dbReference>
<dbReference type="Gramene" id="PGSC0003DMT400049389">
    <property type="protein sequence ID" value="PGSC0003DMT400049389"/>
    <property type="gene ID" value="PGSC0003DMG402019187"/>
</dbReference>
<protein>
    <submittedName>
        <fullName evidence="4">Ethylene-forming-enzyme-like dioxygenase</fullName>
    </submittedName>
</protein>
<organism evidence="4 5">
    <name type="scientific">Solanum tuberosum</name>
    <name type="common">Potato</name>
    <dbReference type="NCBI Taxonomy" id="4113"/>
    <lineage>
        <taxon>Eukaryota</taxon>
        <taxon>Viridiplantae</taxon>
        <taxon>Streptophyta</taxon>
        <taxon>Embryophyta</taxon>
        <taxon>Tracheophyta</taxon>
        <taxon>Spermatophyta</taxon>
        <taxon>Magnoliopsida</taxon>
        <taxon>eudicotyledons</taxon>
        <taxon>Gunneridae</taxon>
        <taxon>Pentapetalae</taxon>
        <taxon>asterids</taxon>
        <taxon>lamiids</taxon>
        <taxon>Solanales</taxon>
        <taxon>Solanaceae</taxon>
        <taxon>Solanoideae</taxon>
        <taxon>Solaneae</taxon>
        <taxon>Solanum</taxon>
    </lineage>
</organism>
<reference evidence="4" key="2">
    <citation type="submission" date="2015-06" db="UniProtKB">
        <authorList>
            <consortium name="EnsemblPlants"/>
        </authorList>
    </citation>
    <scope>IDENTIFICATION</scope>
    <source>
        <strain evidence="4">DM1-3 516 R44</strain>
    </source>
</reference>
<proteinExistence type="predicted"/>
<gene>
    <name evidence="4" type="primary">LOC102588798</name>
</gene>
<dbReference type="InterPro" id="IPR027443">
    <property type="entry name" value="IPNS-like_sf"/>
</dbReference>
<keyword evidence="5" id="KW-1185">Reference proteome</keyword>
<dbReference type="ExpressionAtlas" id="M1BNM9">
    <property type="expression patterns" value="baseline"/>
</dbReference>
<evidence type="ECO:0000313" key="4">
    <source>
        <dbReference type="EnsemblPlants" id="PGSC0003DMT400049389"/>
    </source>
</evidence>
<evidence type="ECO:0000313" key="5">
    <source>
        <dbReference type="Proteomes" id="UP000011115"/>
    </source>
</evidence>
<dbReference type="Proteomes" id="UP000011115">
    <property type="component" value="Unassembled WGS sequence"/>
</dbReference>
<keyword evidence="3" id="KW-0408">Iron</keyword>
<keyword evidence="2" id="KW-0560">Oxidoreductase</keyword>
<sequence length="82" mass="9481">MSNGIFKSPVHRVVTNAERERNTLAVFIMPDVTVGIGPVEKLINEERPRAYKDVKNYVELFFQSYQHGKRPIETAMICQEQD</sequence>